<dbReference type="Gene3D" id="3.40.50.300">
    <property type="entry name" value="P-loop containing nucleotide triphosphate hydrolases"/>
    <property type="match status" value="1"/>
</dbReference>
<dbReference type="KEGG" id="aee:IM676_00425"/>
<proteinExistence type="predicted"/>
<sequence length="455" mass="53037">MTVDEVVKFVDQMVFEKTGKHLDDIQIAVVEGTWNKKSYDDIARKYNLTTNHIADIGSKLWQLLSDILNQDIKKSNFCSTIKRIYIQSSQNPNICIGNSHCFNFSSQLLNNPSQPEKTGDINSKYKLSAYDLTFAPEIINFYRREKELEKLSDWIFNQNTRLISVLGLYGVGKTTLVKRFLDFNLNNFPVVIWRSLKYPQSLDLLVSDILNVCQQQPEETLDKRLKQLFYILCNHKCLIVLDDFQNIFIPGKFAGQYKSEYQDYQNFLTMITEFKHQSHVIVISQEQCPEMKSLEQEFYPIKCLQLSGLYDVDILGNTDLQYQESWLKLINLYAGNFNDLKSVISLIHNNYDGDVCEFLSDDTLLITNQMQSRFREIYNRLSTQEKDIVLSLINFGIPVSREDLKLHLSLSVIDFNNALQSLQQRYLVTKIKNEKILFQLYPVFRGCLSSQEKLK</sequence>
<dbReference type="InterPro" id="IPR058651">
    <property type="entry name" value="HTH_VMAP-M9"/>
</dbReference>
<gene>
    <name evidence="3" type="ORF">IM676_00425</name>
</gene>
<evidence type="ECO:0000313" key="3">
    <source>
        <dbReference type="EMBL" id="QOV22874.1"/>
    </source>
</evidence>
<dbReference type="EMBL" id="CP063311">
    <property type="protein sequence ID" value="QOV22874.1"/>
    <property type="molecule type" value="Genomic_DNA"/>
</dbReference>
<name>A0A7S6U5P1_9CYAN</name>
<dbReference type="GO" id="GO:0043531">
    <property type="term" value="F:ADP binding"/>
    <property type="evidence" value="ECO:0007669"/>
    <property type="project" value="InterPro"/>
</dbReference>
<evidence type="ECO:0000259" key="2">
    <source>
        <dbReference type="Pfam" id="PF26355"/>
    </source>
</evidence>
<dbReference type="InterPro" id="IPR027417">
    <property type="entry name" value="P-loop_NTPase"/>
</dbReference>
<dbReference type="Proteomes" id="UP000593846">
    <property type="component" value="Chromosome"/>
</dbReference>
<dbReference type="PRINTS" id="PR00364">
    <property type="entry name" value="DISEASERSIST"/>
</dbReference>
<dbReference type="Pfam" id="PF00931">
    <property type="entry name" value="NB-ARC"/>
    <property type="match status" value="1"/>
</dbReference>
<protein>
    <submittedName>
        <fullName evidence="3">ATPase</fullName>
    </submittedName>
</protein>
<accession>A0A7S6U5P1</accession>
<dbReference type="Pfam" id="PF26355">
    <property type="entry name" value="HTH_VMAP-M9"/>
    <property type="match status" value="1"/>
</dbReference>
<evidence type="ECO:0000313" key="4">
    <source>
        <dbReference type="Proteomes" id="UP000593846"/>
    </source>
</evidence>
<evidence type="ECO:0000259" key="1">
    <source>
        <dbReference type="Pfam" id="PF00931"/>
    </source>
</evidence>
<feature type="domain" description="vWA-MoxR associated protein N-terminal HTH" evidence="2">
    <location>
        <begin position="1"/>
        <end position="84"/>
    </location>
</feature>
<dbReference type="InterPro" id="IPR002182">
    <property type="entry name" value="NB-ARC"/>
</dbReference>
<keyword evidence="4" id="KW-1185">Reference proteome</keyword>
<feature type="domain" description="NB-ARC" evidence="1">
    <location>
        <begin position="144"/>
        <end position="244"/>
    </location>
</feature>
<dbReference type="AlphaFoldDB" id="A0A7S6U5P1"/>
<dbReference type="SUPFAM" id="SSF52540">
    <property type="entry name" value="P-loop containing nucleoside triphosphate hydrolases"/>
    <property type="match status" value="1"/>
</dbReference>
<reference evidence="4" key="1">
    <citation type="submission" date="2020-10" db="EMBL/GenBank/DDBJ databases">
        <title>Genome-based taxonomic classification of the species Anabaenopsis elenkinii.</title>
        <authorList>
            <person name="Delbaje E."/>
            <person name="Andreote A.P.D."/>
            <person name="Pellegrinetti T.A."/>
            <person name="Cruz R.B."/>
            <person name="Branco L.H.Z."/>
            <person name="Fiore M.F."/>
        </authorList>
    </citation>
    <scope>NUCLEOTIDE SEQUENCE [LARGE SCALE GENOMIC DNA]</scope>
    <source>
        <strain evidence="4">CCIBt3563</strain>
    </source>
</reference>
<dbReference type="RefSeq" id="WP_200988487.1">
    <property type="nucleotide sequence ID" value="NZ_CP063311.1"/>
</dbReference>
<organism evidence="3 4">
    <name type="scientific">Anabaenopsis elenkinii CCIBt3563</name>
    <dbReference type="NCBI Taxonomy" id="2779889"/>
    <lineage>
        <taxon>Bacteria</taxon>
        <taxon>Bacillati</taxon>
        <taxon>Cyanobacteriota</taxon>
        <taxon>Cyanophyceae</taxon>
        <taxon>Nostocales</taxon>
        <taxon>Nodulariaceae</taxon>
        <taxon>Anabaenopsis</taxon>
    </lineage>
</organism>